<accession>W7RQT1</accession>
<dbReference type="Pfam" id="PF13556">
    <property type="entry name" value="HTH_30"/>
    <property type="match status" value="1"/>
</dbReference>
<dbReference type="RefSeq" id="WP_206701033.1">
    <property type="nucleotide sequence ID" value="NZ_KK037167.1"/>
</dbReference>
<feature type="domain" description="Purine catabolism PurC-like" evidence="1">
    <location>
        <begin position="19"/>
        <end position="152"/>
    </location>
</feature>
<evidence type="ECO:0000313" key="3">
    <source>
        <dbReference type="EMBL" id="EWH33957.1"/>
    </source>
</evidence>
<evidence type="ECO:0000259" key="1">
    <source>
        <dbReference type="Pfam" id="PF07905"/>
    </source>
</evidence>
<feature type="domain" description="PucR C-terminal helix-turn-helix" evidence="2">
    <location>
        <begin position="478"/>
        <end position="535"/>
    </location>
</feature>
<evidence type="ECO:0000313" key="4">
    <source>
        <dbReference type="Proteomes" id="UP000023555"/>
    </source>
</evidence>
<protein>
    <submittedName>
        <fullName evidence="3">Transcriptional regulator</fullName>
    </submittedName>
</protein>
<comment type="caution">
    <text evidence="3">The sequence shown here is derived from an EMBL/GenBank/DDBJ whole genome shotgun (WGS) entry which is preliminary data.</text>
</comment>
<dbReference type="Proteomes" id="UP000023555">
    <property type="component" value="Unassembled WGS sequence"/>
</dbReference>
<dbReference type="PANTHER" id="PTHR33744:SF16">
    <property type="entry name" value="CARBOHYDRATE DIACID REGULATOR"/>
    <property type="match status" value="1"/>
</dbReference>
<dbReference type="EMBL" id="AYKQ01000008">
    <property type="protein sequence ID" value="EWH33957.1"/>
    <property type="molecule type" value="Genomic_DNA"/>
</dbReference>
<proteinExistence type="predicted"/>
<organism evidence="3 4">
    <name type="scientific">Lysinibacillus sphaericus CBAM5</name>
    <dbReference type="NCBI Taxonomy" id="1400869"/>
    <lineage>
        <taxon>Bacteria</taxon>
        <taxon>Bacillati</taxon>
        <taxon>Bacillota</taxon>
        <taxon>Bacilli</taxon>
        <taxon>Bacillales</taxon>
        <taxon>Bacillaceae</taxon>
        <taxon>Lysinibacillus</taxon>
    </lineage>
</organism>
<dbReference type="InterPro" id="IPR042070">
    <property type="entry name" value="PucR_C-HTH_sf"/>
</dbReference>
<evidence type="ECO:0000259" key="2">
    <source>
        <dbReference type="Pfam" id="PF13556"/>
    </source>
</evidence>
<dbReference type="InterPro" id="IPR051448">
    <property type="entry name" value="CdaR-like_regulators"/>
</dbReference>
<dbReference type="Pfam" id="PF07905">
    <property type="entry name" value="PucR"/>
    <property type="match status" value="1"/>
</dbReference>
<dbReference type="Gene3D" id="1.10.10.2840">
    <property type="entry name" value="PucR C-terminal helix-turn-helix domain"/>
    <property type="match status" value="1"/>
</dbReference>
<gene>
    <name evidence="3" type="ORF">P799_07165</name>
</gene>
<sequence>MYRKFRKVVVVEHGVTVKDLLQLPSFRGAEVLTGRDNLHRTVSSLSVLEVSNVDFYSKIINRVQEEWYAEELVISSFYSIRDSVEQQCETIQHLHDLGELGLILYYVGIVLPHIPEEVLALAESQGFIIICMPKNDYSLRYNEVIYEVMEAIVSNQGVNDHFVKETLEKVSLLPEHLRSVEITLKMLSDRLKANILLTNSHLDIINQVMWPRNSSLDVVYAIHECSQSQVFRETGKFELKQSDISCVIDYKRVHQKNGEPLFLFLIKENTDLPAKTIEKVSEVVQVAINLWGDKHDEVSEYALVKAIINDESEKMRRLANLLHIDVSAIQMMWLVYMHDLADEKKVRDELEEQLSKYYQTRVIQCIDHCMIVLLGNCLYKHHEFEITVEFNETTNYAGQIAEIVYAPKMKNTKAVRQMYQLVNQVGDKAHTIYPMRKLFTAAEVRSMKRAIAVSKQGEEMIEEYLSVIEPILHDHDTLQTLITFLLDANASMERCAELLYIHKNTVKYRIKKISELIGTDVTIYAEFYDVYMACMLYRLIND</sequence>
<dbReference type="AlphaFoldDB" id="W7RQT1"/>
<dbReference type="HOGENOM" id="CLU_039921_0_0_9"/>
<reference evidence="3 4" key="1">
    <citation type="journal article" date="2015" name="Stand. Genomic Sci.">
        <title>Genome sequence and description of the mosquitocidal and heavy metal tolerant strain Lysinibacillus sphaericus CBAM5.</title>
        <authorList>
            <person name="Pena-Montenegro T.D."/>
            <person name="Lozano L."/>
            <person name="Dussan J."/>
        </authorList>
    </citation>
    <scope>NUCLEOTIDE SEQUENCE [LARGE SCALE GENOMIC DNA]</scope>
    <source>
        <strain evidence="3">CBAM5</strain>
    </source>
</reference>
<dbReference type="InterPro" id="IPR012914">
    <property type="entry name" value="PucR_dom"/>
</dbReference>
<name>W7RQT1_LYSSH</name>
<dbReference type="PANTHER" id="PTHR33744">
    <property type="entry name" value="CARBOHYDRATE DIACID REGULATOR"/>
    <property type="match status" value="1"/>
</dbReference>
<dbReference type="InterPro" id="IPR025736">
    <property type="entry name" value="PucR_C-HTH_dom"/>
</dbReference>